<dbReference type="GO" id="GO:0004315">
    <property type="term" value="F:3-oxoacyl-[acyl-carrier-protein] synthase activity"/>
    <property type="evidence" value="ECO:0007669"/>
    <property type="project" value="InterPro"/>
</dbReference>
<evidence type="ECO:0000256" key="2">
    <source>
        <dbReference type="ARBA" id="ARBA00023315"/>
    </source>
</evidence>
<protein>
    <recommendedName>
        <fullName evidence="7">3-oxoacyl-ACP synthase</fullName>
    </recommendedName>
</protein>
<evidence type="ECO:0000313" key="6">
    <source>
        <dbReference type="Proteomes" id="UP001058458"/>
    </source>
</evidence>
<evidence type="ECO:0008006" key="7">
    <source>
        <dbReference type="Google" id="ProtNLM"/>
    </source>
</evidence>
<evidence type="ECO:0000313" key="5">
    <source>
        <dbReference type="EMBL" id="UOE77552.1"/>
    </source>
</evidence>
<keyword evidence="1" id="KW-0808">Transferase</keyword>
<keyword evidence="2" id="KW-0012">Acyltransferase</keyword>
<evidence type="ECO:0000256" key="1">
    <source>
        <dbReference type="ARBA" id="ARBA00022679"/>
    </source>
</evidence>
<dbReference type="GO" id="GO:0044550">
    <property type="term" value="P:secondary metabolite biosynthetic process"/>
    <property type="evidence" value="ECO:0007669"/>
    <property type="project" value="TreeGrafter"/>
</dbReference>
<dbReference type="InterPro" id="IPR013751">
    <property type="entry name" value="ACP_syn_III_N"/>
</dbReference>
<name>A0AB38R472_PARTM</name>
<dbReference type="InterPro" id="IPR013747">
    <property type="entry name" value="ACP_syn_III_C"/>
</dbReference>
<dbReference type="Gene3D" id="3.40.47.10">
    <property type="match status" value="2"/>
</dbReference>
<dbReference type="SUPFAM" id="SSF53901">
    <property type="entry name" value="Thiolase-like"/>
    <property type="match status" value="1"/>
</dbReference>
<proteinExistence type="predicted"/>
<dbReference type="Pfam" id="PF08545">
    <property type="entry name" value="ACP_syn_III"/>
    <property type="match status" value="1"/>
</dbReference>
<dbReference type="Proteomes" id="UP001058458">
    <property type="component" value="Chromosome"/>
</dbReference>
<dbReference type="EMBL" id="CP063414">
    <property type="protein sequence ID" value="UOE77552.1"/>
    <property type="molecule type" value="Genomic_DNA"/>
</dbReference>
<dbReference type="PANTHER" id="PTHR34069:SF2">
    <property type="entry name" value="BETA-KETOACYL-[ACYL-CARRIER-PROTEIN] SYNTHASE III"/>
    <property type="match status" value="1"/>
</dbReference>
<dbReference type="GO" id="GO:0006633">
    <property type="term" value="P:fatty acid biosynthetic process"/>
    <property type="evidence" value="ECO:0007669"/>
    <property type="project" value="InterPro"/>
</dbReference>
<feature type="domain" description="Beta-ketoacyl-[acyl-carrier-protein] synthase III N-terminal" evidence="4">
    <location>
        <begin position="113"/>
        <end position="183"/>
    </location>
</feature>
<evidence type="ECO:0000259" key="4">
    <source>
        <dbReference type="Pfam" id="PF08545"/>
    </source>
</evidence>
<feature type="domain" description="Beta-ketoacyl-[acyl-carrier-protein] synthase III C-terminal" evidence="3">
    <location>
        <begin position="219"/>
        <end position="308"/>
    </location>
</feature>
<gene>
    <name evidence="5" type="ORF">IMI45_06960</name>
</gene>
<dbReference type="InterPro" id="IPR016039">
    <property type="entry name" value="Thiolase-like"/>
</dbReference>
<dbReference type="AlphaFoldDB" id="A0AB38R472"/>
<evidence type="ECO:0000259" key="3">
    <source>
        <dbReference type="Pfam" id="PF08541"/>
    </source>
</evidence>
<dbReference type="Pfam" id="PF08541">
    <property type="entry name" value="ACP_syn_III_C"/>
    <property type="match status" value="1"/>
</dbReference>
<dbReference type="RefSeq" id="WP_256834748.1">
    <property type="nucleotide sequence ID" value="NZ_CP063414.1"/>
</dbReference>
<sequence length="309" mass="35402">MYIQDIEVYIPENMQPIDELLQFNGFNDRVIKIFKKFHKLNQVPIVKHTQKLEETLTKSLEKISIKYDLKSVDLVIYTHSLIPQVPYDYNLLYKVLKSFNIEQIPAYGISHLNCASFFGALAYARDFFIKNSEAESILIITGDQANFIPEARFIDGATVMGDAATVTLITKNGDYNRMLSLNLYINTKQYTGYDSTPEELHESNKFYISDLSYSIEKVLNDAKCTLKDIKIIFPHNVNRTTWVNFCKANKFMLDKVLLDLVPKYGHLYCSDSQINLSYALQNNLLNKGDKYLLVGVGLGPIFGTALFEH</sequence>
<reference evidence="5" key="1">
    <citation type="submission" date="2020-10" db="EMBL/GenBank/DDBJ databases">
        <authorList>
            <person name="Delgado J.A."/>
            <person name="Gonzalez J.M."/>
        </authorList>
    </citation>
    <scope>NUCLEOTIDE SEQUENCE</scope>
    <source>
        <strain evidence="5">23.6</strain>
    </source>
</reference>
<organism evidence="5 6">
    <name type="scientific">Parageobacillus thermoglucosidasius</name>
    <name type="common">Geobacillus thermoglucosidasius</name>
    <dbReference type="NCBI Taxonomy" id="1426"/>
    <lineage>
        <taxon>Bacteria</taxon>
        <taxon>Bacillati</taxon>
        <taxon>Bacillota</taxon>
        <taxon>Bacilli</taxon>
        <taxon>Bacillales</taxon>
        <taxon>Anoxybacillaceae</taxon>
        <taxon>Parageobacillus</taxon>
    </lineage>
</organism>
<accession>A0AB38R472</accession>
<dbReference type="PANTHER" id="PTHR34069">
    <property type="entry name" value="3-OXOACYL-[ACYL-CARRIER-PROTEIN] SYNTHASE 3"/>
    <property type="match status" value="1"/>
</dbReference>